<sequence>MARRRPAPLPRRSRPQPRPLREFTYRFPIAASPSGGYVDLTAPEGETITATVPAHIPAIGSNTVALVRFTGRRAVVDGWAA</sequence>
<reference evidence="2" key="1">
    <citation type="submission" date="2019-04" db="EMBL/GenBank/DDBJ databases">
        <title>Nocardioides xinjiangensis sp. nov.</title>
        <authorList>
            <person name="Liu S."/>
        </authorList>
    </citation>
    <scope>NUCLEOTIDE SEQUENCE [LARGE SCALE GENOMIC DNA]</scope>
    <source>
        <strain evidence="2">18</strain>
    </source>
</reference>
<name>A0A4S8QEH0_9ACTN</name>
<evidence type="ECO:0000313" key="1">
    <source>
        <dbReference type="EMBL" id="THV39609.1"/>
    </source>
</evidence>
<comment type="caution">
    <text evidence="1">The sequence shown here is derived from an EMBL/GenBank/DDBJ whole genome shotgun (WGS) entry which is preliminary data.</text>
</comment>
<gene>
    <name evidence="1" type="ORF">FAB82_17210</name>
</gene>
<dbReference type="Proteomes" id="UP000308760">
    <property type="component" value="Unassembled WGS sequence"/>
</dbReference>
<organism evidence="1 2">
    <name type="scientific">Glycomyces buryatensis</name>
    <dbReference type="NCBI Taxonomy" id="2570927"/>
    <lineage>
        <taxon>Bacteria</taxon>
        <taxon>Bacillati</taxon>
        <taxon>Actinomycetota</taxon>
        <taxon>Actinomycetes</taxon>
        <taxon>Glycomycetales</taxon>
        <taxon>Glycomycetaceae</taxon>
        <taxon>Glycomyces</taxon>
    </lineage>
</organism>
<accession>A0A4S8QEH0</accession>
<reference evidence="1 2" key="2">
    <citation type="submission" date="2019-05" db="EMBL/GenBank/DDBJ databases">
        <title>Glycomyces buryatensis sp. nov.</title>
        <authorList>
            <person name="Nikitina E."/>
        </authorList>
    </citation>
    <scope>NUCLEOTIDE SEQUENCE [LARGE SCALE GENOMIC DNA]</scope>
    <source>
        <strain evidence="1 2">18</strain>
    </source>
</reference>
<dbReference type="RefSeq" id="WP_136535776.1">
    <property type="nucleotide sequence ID" value="NZ_STGY01000065.1"/>
</dbReference>
<dbReference type="EMBL" id="STGY01000065">
    <property type="protein sequence ID" value="THV39609.1"/>
    <property type="molecule type" value="Genomic_DNA"/>
</dbReference>
<dbReference type="AlphaFoldDB" id="A0A4S8QEH0"/>
<evidence type="ECO:0000313" key="2">
    <source>
        <dbReference type="Proteomes" id="UP000308760"/>
    </source>
</evidence>
<protein>
    <submittedName>
        <fullName evidence="1">Uncharacterized protein</fullName>
    </submittedName>
</protein>
<proteinExistence type="predicted"/>
<keyword evidence="2" id="KW-1185">Reference proteome</keyword>